<evidence type="ECO:0000313" key="1">
    <source>
        <dbReference type="EMBL" id="SOO23806.1"/>
    </source>
</evidence>
<protein>
    <submittedName>
        <fullName evidence="1">Uncharacterized protein</fullName>
    </submittedName>
</protein>
<proteinExistence type="predicted"/>
<dbReference type="AlphaFoldDB" id="A0A7Z7NHM8"/>
<reference evidence="1 2" key="1">
    <citation type="submission" date="2017-10" db="EMBL/GenBank/DDBJ databases">
        <authorList>
            <person name="Regsiter A."/>
            <person name="William W."/>
        </authorList>
    </citation>
    <scope>NUCLEOTIDE SEQUENCE [LARGE SCALE GENOMIC DNA]</scope>
    <source>
        <strain evidence="1 2">CFBP6991</strain>
    </source>
</reference>
<dbReference type="Proteomes" id="UP000234345">
    <property type="component" value="Unassembled WGS sequence"/>
</dbReference>
<comment type="caution">
    <text evidence="1">The sequence shown here is derived from an EMBL/GenBank/DDBJ whole genome shotgun (WGS) entry which is preliminary data.</text>
</comment>
<sequence length="97" mass="11032">MEADERQTKRGKRHSGRLPTTWRYAVMSQFKQSVWSGSFRLFGVEVRCHTLDDGQRLIEAGSLDALITAMAAPNTHEINLAELQRFSVWQRGDGTKP</sequence>
<accession>A0A7Z7NHM8</accession>
<organism evidence="1 2">
    <name type="scientific">Xanthomonas campestris pv. phaseoli</name>
    <dbReference type="NCBI Taxonomy" id="317013"/>
    <lineage>
        <taxon>Bacteria</taxon>
        <taxon>Pseudomonadati</taxon>
        <taxon>Pseudomonadota</taxon>
        <taxon>Gammaproteobacteria</taxon>
        <taxon>Lysobacterales</taxon>
        <taxon>Lysobacteraceae</taxon>
        <taxon>Xanthomonas</taxon>
    </lineage>
</organism>
<gene>
    <name evidence="1" type="ORF">XFF6991_30126</name>
</gene>
<name>A0A7Z7NHM8_XANCH</name>
<dbReference type="EMBL" id="OCZC01000056">
    <property type="protein sequence ID" value="SOO23806.1"/>
    <property type="molecule type" value="Genomic_DNA"/>
</dbReference>
<evidence type="ECO:0000313" key="2">
    <source>
        <dbReference type="Proteomes" id="UP000234345"/>
    </source>
</evidence>